<dbReference type="EMBL" id="JAKWBI020000334">
    <property type="protein sequence ID" value="KAJ2896396.1"/>
    <property type="molecule type" value="Genomic_DNA"/>
</dbReference>
<feature type="region of interest" description="Disordered" evidence="1">
    <location>
        <begin position="160"/>
        <end position="192"/>
    </location>
</feature>
<organism evidence="2 3">
    <name type="scientific">Zalerion maritima</name>
    <dbReference type="NCBI Taxonomy" id="339359"/>
    <lineage>
        <taxon>Eukaryota</taxon>
        <taxon>Fungi</taxon>
        <taxon>Dikarya</taxon>
        <taxon>Ascomycota</taxon>
        <taxon>Pezizomycotina</taxon>
        <taxon>Sordariomycetes</taxon>
        <taxon>Lulworthiomycetidae</taxon>
        <taxon>Lulworthiales</taxon>
        <taxon>Lulworthiaceae</taxon>
        <taxon>Zalerion</taxon>
    </lineage>
</organism>
<sequence>METQQSNNNMKWCPVCRKDTIDTENLPDRNICNKCVESLCDDKELKAYWTPQYTKEDHKKNRDALKKIKGAAKAARAATTKKARKGTAGVGRGRKMAAGVRYALPGEIDRSIPMYPARDRPTPKARRPGRPARIVVTQPGMNEGVVQGCIAKMKKVVEENQPRQTAGGDGSHGSTGDTNMEGASAGRTTSASHAIRKYQSILPRLAREEDSASATAVSKVSAIVRQHSYAGADRPEPVPSQERAQDASLLANNNTDATSQENGASSGQSIENPSTIADIASLAHTRGAPRYRCGDAIITYSDIPEILANYPELPSDTNRNFISMCLACIAQRKYRTSEEKGDCSCDHCLGHPDIEKSVNTFSGLFHHLGKHHHHHHHAKDSRADQLNNSRRGIGAREVEGNKGYSGSAMSRAKALPNLGESAGRSDGARIVGTRSDSTERNSASAHQGSTFPTSRLPNNPGTVVPKLDSGKSIPTDAPDPGQMGNIPKGFRENNNGTAPGSVNISTKSIANSPTYSASHISNGGLDKVGTSITNNLSGMDVIMENILAGNASSNAAPIPNPPASPKNLEETGLAANGLGDVADVENLGTTIFQLEIDMEFWKNMPCPGCPMLWYDENGVRDPSLDVYCVHCLEAAERFSQETARNDIDGANGAKSSTLDDEKYPSFATQSEQNALATTSQNTTSFAHQDLRSAQPEPGHSPSIFNYSNTTMAADPTINVARTAFETASQTEQSAATRSVTNNANSLFNDQEPQGFYNEMEELAAFHCATGPNEASLQGAENMQMLDDAPVNYANDDFGNQFMFTAEEIDAMIAEVNAEDGQDLHPNLNGTSAETVELAQNGSNMLTINRPEPQPGLSHESEEQDPSQFEQNFLNDLHDDMGNIQDHPDLQRLVEMRQEMFGSEEGILDPADPN</sequence>
<comment type="caution">
    <text evidence="2">The sequence shown here is derived from an EMBL/GenBank/DDBJ whole genome shotgun (WGS) entry which is preliminary data.</text>
</comment>
<feature type="region of interest" description="Disordered" evidence="1">
    <location>
        <begin position="845"/>
        <end position="884"/>
    </location>
</feature>
<feature type="region of interest" description="Disordered" evidence="1">
    <location>
        <begin position="111"/>
        <end position="133"/>
    </location>
</feature>
<proteinExistence type="predicted"/>
<feature type="region of interest" description="Disordered" evidence="1">
    <location>
        <begin position="646"/>
        <end position="683"/>
    </location>
</feature>
<feature type="region of interest" description="Disordered" evidence="1">
    <location>
        <begin position="417"/>
        <end position="480"/>
    </location>
</feature>
<reference evidence="2" key="1">
    <citation type="submission" date="2022-07" db="EMBL/GenBank/DDBJ databases">
        <title>Draft genome sequence of Zalerion maritima ATCC 34329, a (micro)plastics degrading marine fungus.</title>
        <authorList>
            <person name="Paco A."/>
            <person name="Goncalves M.F.M."/>
            <person name="Rocha-Santos T.A.P."/>
            <person name="Alves A."/>
        </authorList>
    </citation>
    <scope>NUCLEOTIDE SEQUENCE</scope>
    <source>
        <strain evidence="2">ATCC 34329</strain>
    </source>
</reference>
<evidence type="ECO:0000256" key="1">
    <source>
        <dbReference type="SAM" id="MobiDB-lite"/>
    </source>
</evidence>
<evidence type="ECO:0000313" key="3">
    <source>
        <dbReference type="Proteomes" id="UP001201980"/>
    </source>
</evidence>
<dbReference type="AlphaFoldDB" id="A0AAD5RK94"/>
<feature type="compositionally biased region" description="Polar residues" evidence="1">
    <location>
        <begin position="666"/>
        <end position="683"/>
    </location>
</feature>
<dbReference type="Proteomes" id="UP001201980">
    <property type="component" value="Unassembled WGS sequence"/>
</dbReference>
<keyword evidence="3" id="KW-1185">Reference proteome</keyword>
<feature type="compositionally biased region" description="Polar residues" evidence="1">
    <location>
        <begin position="440"/>
        <end position="461"/>
    </location>
</feature>
<name>A0AAD5RK94_9PEZI</name>
<accession>A0AAD5RK94</accession>
<gene>
    <name evidence="2" type="ORF">MKZ38_005580</name>
</gene>
<feature type="compositionally biased region" description="Basic and acidic residues" evidence="1">
    <location>
        <begin position="875"/>
        <end position="884"/>
    </location>
</feature>
<evidence type="ECO:0000313" key="2">
    <source>
        <dbReference type="EMBL" id="KAJ2896396.1"/>
    </source>
</evidence>
<protein>
    <submittedName>
        <fullName evidence="2">Uncharacterized protein</fullName>
    </submittedName>
</protein>